<evidence type="ECO:0000256" key="5">
    <source>
        <dbReference type="ARBA" id="ARBA00022832"/>
    </source>
</evidence>
<evidence type="ECO:0000256" key="10">
    <source>
        <dbReference type="SAM" id="MobiDB-lite"/>
    </source>
</evidence>
<dbReference type="AlphaFoldDB" id="A0A1I7NDP9"/>
<feature type="domain" description="Lipoyl-binding" evidence="11">
    <location>
        <begin position="87"/>
        <end position="163"/>
    </location>
</feature>
<evidence type="ECO:0000259" key="11">
    <source>
        <dbReference type="PROSITE" id="PS50968"/>
    </source>
</evidence>
<dbReference type="PROSITE" id="PS50968">
    <property type="entry name" value="BIOTINYL_LIPOYL"/>
    <property type="match status" value="1"/>
</dbReference>
<keyword evidence="7 9" id="KW-0275">Fatty acid biosynthesis</keyword>
<dbReference type="EMBL" id="FPCK01000001">
    <property type="protein sequence ID" value="SFV32761.1"/>
    <property type="molecule type" value="Genomic_DNA"/>
</dbReference>
<keyword evidence="8 9" id="KW-0092">Biotin</keyword>
<dbReference type="STRING" id="429728.SAMN05216456_1763"/>
<dbReference type="PANTHER" id="PTHR45266:SF3">
    <property type="entry name" value="OXALOACETATE DECARBOXYLASE ALPHA CHAIN"/>
    <property type="match status" value="1"/>
</dbReference>
<keyword evidence="5 9" id="KW-0276">Fatty acid metabolism</keyword>
<dbReference type="GO" id="GO:0009317">
    <property type="term" value="C:acetyl-CoA carboxylase complex"/>
    <property type="evidence" value="ECO:0007669"/>
    <property type="project" value="InterPro"/>
</dbReference>
<dbReference type="PROSITE" id="PS00188">
    <property type="entry name" value="BIOTIN"/>
    <property type="match status" value="1"/>
</dbReference>
<dbReference type="InterPro" id="IPR001249">
    <property type="entry name" value="AcCoA_biotinCC"/>
</dbReference>
<evidence type="ECO:0000256" key="3">
    <source>
        <dbReference type="ARBA" id="ARBA00017562"/>
    </source>
</evidence>
<gene>
    <name evidence="12" type="ORF">SAMN05216456_1763</name>
</gene>
<dbReference type="CDD" id="cd06850">
    <property type="entry name" value="biotinyl_domain"/>
    <property type="match status" value="1"/>
</dbReference>
<comment type="pathway">
    <text evidence="2 9">Lipid metabolism; fatty acid biosynthesis.</text>
</comment>
<dbReference type="SUPFAM" id="SSF51230">
    <property type="entry name" value="Single hybrid motif"/>
    <property type="match status" value="1"/>
</dbReference>
<dbReference type="PANTHER" id="PTHR45266">
    <property type="entry name" value="OXALOACETATE DECARBOXYLASE ALPHA CHAIN"/>
    <property type="match status" value="1"/>
</dbReference>
<dbReference type="OrthoDB" id="9811735at2"/>
<dbReference type="InterPro" id="IPR001882">
    <property type="entry name" value="Biotin_BS"/>
</dbReference>
<proteinExistence type="predicted"/>
<dbReference type="NCBIfam" id="TIGR00531">
    <property type="entry name" value="BCCP"/>
    <property type="match status" value="1"/>
</dbReference>
<sequence>MTKSSQVDQDLIRAIAELLNKENLAEIEIEQEDFRVRVTRSYPVEAPAFAPAPMQYMAPAAPAAPAAPSVSVPPAAPAGKEDLSSNPGTLTSPMVGTAYRSPEPGKPTFVEVGGKVSEGQTVLIIEAMKTMNQIPAHRSGTVTRILVDDAQPVEYGEPLVVIE</sequence>
<reference evidence="12 13" key="1">
    <citation type="submission" date="2016-10" db="EMBL/GenBank/DDBJ databases">
        <authorList>
            <person name="de Groot N.N."/>
        </authorList>
    </citation>
    <scope>NUCLEOTIDE SEQUENCE [LARGE SCALE GENOMIC DNA]</scope>
    <source>
        <strain evidence="12 13">IPL20</strain>
    </source>
</reference>
<feature type="region of interest" description="Disordered" evidence="10">
    <location>
        <begin position="61"/>
        <end position="103"/>
    </location>
</feature>
<dbReference type="InterPro" id="IPR000089">
    <property type="entry name" value="Biotin_lipoyl"/>
</dbReference>
<evidence type="ECO:0000256" key="9">
    <source>
        <dbReference type="RuleBase" id="RU364072"/>
    </source>
</evidence>
<keyword evidence="13" id="KW-1185">Reference proteome</keyword>
<evidence type="ECO:0000256" key="1">
    <source>
        <dbReference type="ARBA" id="ARBA00003761"/>
    </source>
</evidence>
<dbReference type="RefSeq" id="WP_092423366.1">
    <property type="nucleotide sequence ID" value="NZ_FPCK01000001.1"/>
</dbReference>
<keyword evidence="4 9" id="KW-0444">Lipid biosynthesis</keyword>
<evidence type="ECO:0000313" key="13">
    <source>
        <dbReference type="Proteomes" id="UP000199074"/>
    </source>
</evidence>
<evidence type="ECO:0000256" key="2">
    <source>
        <dbReference type="ARBA" id="ARBA00005194"/>
    </source>
</evidence>
<dbReference type="FunFam" id="2.40.50.100:FF:000003">
    <property type="entry name" value="Acetyl-CoA carboxylase biotin carboxyl carrier protein"/>
    <property type="match status" value="1"/>
</dbReference>
<name>A0A1I7NDP9_9HYPH</name>
<dbReference type="InterPro" id="IPR011053">
    <property type="entry name" value="Single_hybrid_motif"/>
</dbReference>
<evidence type="ECO:0000256" key="4">
    <source>
        <dbReference type="ARBA" id="ARBA00022516"/>
    </source>
</evidence>
<protein>
    <recommendedName>
        <fullName evidence="3 9">Biotin carboxyl carrier protein of acetyl-CoA carboxylase</fullName>
    </recommendedName>
</protein>
<evidence type="ECO:0000256" key="8">
    <source>
        <dbReference type="ARBA" id="ARBA00023267"/>
    </source>
</evidence>
<dbReference type="Proteomes" id="UP000199074">
    <property type="component" value="Unassembled WGS sequence"/>
</dbReference>
<keyword evidence="6 9" id="KW-0443">Lipid metabolism</keyword>
<dbReference type="UniPathway" id="UPA00094"/>
<dbReference type="GO" id="GO:0003989">
    <property type="term" value="F:acetyl-CoA carboxylase activity"/>
    <property type="evidence" value="ECO:0007669"/>
    <property type="project" value="InterPro"/>
</dbReference>
<dbReference type="GO" id="GO:0006633">
    <property type="term" value="P:fatty acid biosynthetic process"/>
    <property type="evidence" value="ECO:0007669"/>
    <property type="project" value="UniProtKB-UniPathway"/>
</dbReference>
<dbReference type="Pfam" id="PF00364">
    <property type="entry name" value="Biotin_lipoyl"/>
    <property type="match status" value="1"/>
</dbReference>
<organism evidence="12 13">
    <name type="scientific">Devosia crocina</name>
    <dbReference type="NCBI Taxonomy" id="429728"/>
    <lineage>
        <taxon>Bacteria</taxon>
        <taxon>Pseudomonadati</taxon>
        <taxon>Pseudomonadota</taxon>
        <taxon>Alphaproteobacteria</taxon>
        <taxon>Hyphomicrobiales</taxon>
        <taxon>Devosiaceae</taxon>
        <taxon>Devosia</taxon>
    </lineage>
</organism>
<feature type="compositionally biased region" description="Polar residues" evidence="10">
    <location>
        <begin position="84"/>
        <end position="94"/>
    </location>
</feature>
<dbReference type="PRINTS" id="PR01071">
    <property type="entry name" value="ACOABIOTINCC"/>
</dbReference>
<feature type="compositionally biased region" description="Low complexity" evidence="10">
    <location>
        <begin position="61"/>
        <end position="73"/>
    </location>
</feature>
<evidence type="ECO:0000313" key="12">
    <source>
        <dbReference type="EMBL" id="SFV32761.1"/>
    </source>
</evidence>
<evidence type="ECO:0000256" key="6">
    <source>
        <dbReference type="ARBA" id="ARBA00023098"/>
    </source>
</evidence>
<dbReference type="InterPro" id="IPR050709">
    <property type="entry name" value="Biotin_Carboxyl_Carrier/Decarb"/>
</dbReference>
<dbReference type="Gene3D" id="2.40.50.100">
    <property type="match status" value="1"/>
</dbReference>
<evidence type="ECO:0000256" key="7">
    <source>
        <dbReference type="ARBA" id="ARBA00023160"/>
    </source>
</evidence>
<comment type="function">
    <text evidence="1 9">This protein is a component of the acetyl coenzyme A carboxylase complex; first, biotin carboxylase catalyzes the carboxylation of the carrier protein and then the transcarboxylase transfers the carboxyl group to form malonyl-CoA.</text>
</comment>
<accession>A0A1I7NDP9</accession>